<proteinExistence type="predicted"/>
<dbReference type="Pfam" id="PF00109">
    <property type="entry name" value="ketoacyl-synt"/>
    <property type="match status" value="1"/>
</dbReference>
<dbReference type="Proteomes" id="UP001501020">
    <property type="component" value="Unassembled WGS sequence"/>
</dbReference>
<sequence>MSNACSASLYALALADDLLRLGRADTVVVAGVDTITESMFASLDTAQPSIDALRPFDARITAFSWATGWRRSSCGASTAVPWS</sequence>
<dbReference type="InterPro" id="IPR016039">
    <property type="entry name" value="Thiolase-like"/>
</dbReference>
<accession>A0ABN2ZL66</accession>
<evidence type="ECO:0000259" key="1">
    <source>
        <dbReference type="Pfam" id="PF00109"/>
    </source>
</evidence>
<name>A0ABN2ZL66_9ACTN</name>
<dbReference type="InterPro" id="IPR014030">
    <property type="entry name" value="Ketoacyl_synth_N"/>
</dbReference>
<protein>
    <recommendedName>
        <fullName evidence="1">Beta-ketoacyl synthase-like N-terminal domain-containing protein</fullName>
    </recommendedName>
</protein>
<dbReference type="SUPFAM" id="SSF53901">
    <property type="entry name" value="Thiolase-like"/>
    <property type="match status" value="1"/>
</dbReference>
<comment type="caution">
    <text evidence="2">The sequence shown here is derived from an EMBL/GenBank/DDBJ whole genome shotgun (WGS) entry which is preliminary data.</text>
</comment>
<keyword evidence="3" id="KW-1185">Reference proteome</keyword>
<gene>
    <name evidence="2" type="ORF">GCM10009727_43140</name>
</gene>
<evidence type="ECO:0000313" key="2">
    <source>
        <dbReference type="EMBL" id="GAA2143841.1"/>
    </source>
</evidence>
<dbReference type="EMBL" id="BAAAMR010000037">
    <property type="protein sequence ID" value="GAA2143841.1"/>
    <property type="molecule type" value="Genomic_DNA"/>
</dbReference>
<reference evidence="2 3" key="1">
    <citation type="journal article" date="2019" name="Int. J. Syst. Evol. Microbiol.">
        <title>The Global Catalogue of Microorganisms (GCM) 10K type strain sequencing project: providing services to taxonomists for standard genome sequencing and annotation.</title>
        <authorList>
            <consortium name="The Broad Institute Genomics Platform"/>
            <consortium name="The Broad Institute Genome Sequencing Center for Infectious Disease"/>
            <person name="Wu L."/>
            <person name="Ma J."/>
        </authorList>
    </citation>
    <scope>NUCLEOTIDE SEQUENCE [LARGE SCALE GENOMIC DNA]</scope>
    <source>
        <strain evidence="2 3">JCM 13850</strain>
    </source>
</reference>
<dbReference type="Gene3D" id="3.40.47.10">
    <property type="match status" value="1"/>
</dbReference>
<evidence type="ECO:0000313" key="3">
    <source>
        <dbReference type="Proteomes" id="UP001501020"/>
    </source>
</evidence>
<feature type="domain" description="Beta-ketoacyl synthase-like N-terminal" evidence="1">
    <location>
        <begin position="4"/>
        <end position="63"/>
    </location>
</feature>
<dbReference type="RefSeq" id="WP_344269817.1">
    <property type="nucleotide sequence ID" value="NZ_BAAAMR010000037.1"/>
</dbReference>
<organism evidence="2 3">
    <name type="scientific">Actinomadura napierensis</name>
    <dbReference type="NCBI Taxonomy" id="267854"/>
    <lineage>
        <taxon>Bacteria</taxon>
        <taxon>Bacillati</taxon>
        <taxon>Actinomycetota</taxon>
        <taxon>Actinomycetes</taxon>
        <taxon>Streptosporangiales</taxon>
        <taxon>Thermomonosporaceae</taxon>
        <taxon>Actinomadura</taxon>
    </lineage>
</organism>